<feature type="compositionally biased region" description="Low complexity" evidence="1">
    <location>
        <begin position="130"/>
        <end position="153"/>
    </location>
</feature>
<keyword evidence="3" id="KW-1185">Reference proteome</keyword>
<feature type="compositionally biased region" description="Basic and acidic residues" evidence="1">
    <location>
        <begin position="212"/>
        <end position="224"/>
    </location>
</feature>
<sequence length="231" mass="25696">MTSPASPPHGPLDDAATPTSQQDDERRAPRHRPSKYVFARTLFTEPVLVVTREAEPQAAAGSVHGVLDRRGNRLGHVVGMGRGFMHRAARLLPRYAPLRHSAGRKSRTRTTARPLPRPREPAPWSPAPTKPRSARSSSTTSPTTPGSLSSPTGPHRHRPPRRPRQRGCRHQKHGASRNRPGRPAIDERFANQRQHIRRRDPGTASRTSAQHGSRDRAHPRHDSRPLNLPNT</sequence>
<evidence type="ECO:0000313" key="3">
    <source>
        <dbReference type="Proteomes" id="UP000243542"/>
    </source>
</evidence>
<comment type="caution">
    <text evidence="2">The sequence shown here is derived from an EMBL/GenBank/DDBJ whole genome shotgun (WGS) entry which is preliminary data.</text>
</comment>
<evidence type="ECO:0000256" key="1">
    <source>
        <dbReference type="SAM" id="MobiDB-lite"/>
    </source>
</evidence>
<evidence type="ECO:0000313" key="2">
    <source>
        <dbReference type="EMBL" id="PFG46868.1"/>
    </source>
</evidence>
<dbReference type="Proteomes" id="UP000243542">
    <property type="component" value="Unassembled WGS sequence"/>
</dbReference>
<gene>
    <name evidence="2" type="ORF">ATK36_1873</name>
</gene>
<protein>
    <submittedName>
        <fullName evidence="2">Uncharacterized protein</fullName>
    </submittedName>
</protein>
<reference evidence="2 3" key="1">
    <citation type="submission" date="2017-10" db="EMBL/GenBank/DDBJ databases">
        <title>Sequencing the genomes of 1000 actinobacteria strains.</title>
        <authorList>
            <person name="Klenk H.-P."/>
        </authorList>
    </citation>
    <scope>NUCLEOTIDE SEQUENCE [LARGE SCALE GENOMIC DNA]</scope>
    <source>
        <strain evidence="2 3">DSM 46092</strain>
    </source>
</reference>
<feature type="compositionally biased region" description="Basic residues" evidence="1">
    <location>
        <begin position="154"/>
        <end position="180"/>
    </location>
</feature>
<feature type="compositionally biased region" description="Basic residues" evidence="1">
    <location>
        <begin position="101"/>
        <end position="110"/>
    </location>
</feature>
<dbReference type="AlphaFoldDB" id="A0A2A9F6S0"/>
<feature type="region of interest" description="Disordered" evidence="1">
    <location>
        <begin position="95"/>
        <end position="231"/>
    </location>
</feature>
<feature type="compositionally biased region" description="Pro residues" evidence="1">
    <location>
        <begin position="1"/>
        <end position="10"/>
    </location>
</feature>
<organism evidence="2 3">
    <name type="scientific">Amycolatopsis sulphurea</name>
    <dbReference type="NCBI Taxonomy" id="76022"/>
    <lineage>
        <taxon>Bacteria</taxon>
        <taxon>Bacillati</taxon>
        <taxon>Actinomycetota</taxon>
        <taxon>Actinomycetes</taxon>
        <taxon>Pseudonocardiales</taxon>
        <taxon>Pseudonocardiaceae</taxon>
        <taxon>Amycolatopsis</taxon>
    </lineage>
</organism>
<accession>A0A2A9F6S0</accession>
<name>A0A2A9F6S0_9PSEU</name>
<feature type="region of interest" description="Disordered" evidence="1">
    <location>
        <begin position="1"/>
        <end position="33"/>
    </location>
</feature>
<proteinExistence type="predicted"/>
<dbReference type="EMBL" id="PDJK01000002">
    <property type="protein sequence ID" value="PFG46868.1"/>
    <property type="molecule type" value="Genomic_DNA"/>
</dbReference>